<proteinExistence type="predicted"/>
<dbReference type="Gene3D" id="1.10.420.10">
    <property type="entry name" value="Peroxidase, domain 2"/>
    <property type="match status" value="1"/>
</dbReference>
<dbReference type="AlphaFoldDB" id="A0AAP0FU54"/>
<dbReference type="InterPro" id="IPR010255">
    <property type="entry name" value="Haem_peroxidase_sf"/>
</dbReference>
<feature type="region of interest" description="Disordered" evidence="2">
    <location>
        <begin position="83"/>
        <end position="102"/>
    </location>
</feature>
<gene>
    <name evidence="3" type="primary">PER42</name>
    <name evidence="3" type="ORF">KSP39_PZI024405</name>
</gene>
<protein>
    <submittedName>
        <fullName evidence="3">Peroxidase 42</fullName>
    </submittedName>
</protein>
<evidence type="ECO:0000313" key="4">
    <source>
        <dbReference type="Proteomes" id="UP001418222"/>
    </source>
</evidence>
<dbReference type="Proteomes" id="UP001418222">
    <property type="component" value="Unassembled WGS sequence"/>
</dbReference>
<keyword evidence="1" id="KW-0106">Calcium</keyword>
<keyword evidence="4" id="KW-1185">Reference proteome</keyword>
<evidence type="ECO:0000256" key="2">
    <source>
        <dbReference type="SAM" id="MobiDB-lite"/>
    </source>
</evidence>
<dbReference type="EMBL" id="JBBWWQ010000021">
    <property type="protein sequence ID" value="KAK8914524.1"/>
    <property type="molecule type" value="Genomic_DNA"/>
</dbReference>
<comment type="caution">
    <text evidence="3">The sequence shown here is derived from an EMBL/GenBank/DDBJ whole genome shotgun (WGS) entry which is preliminary data.</text>
</comment>
<evidence type="ECO:0000313" key="3">
    <source>
        <dbReference type="EMBL" id="KAK8914524.1"/>
    </source>
</evidence>
<keyword evidence="3" id="KW-0575">Peroxidase</keyword>
<reference evidence="3 4" key="1">
    <citation type="journal article" date="2022" name="Nat. Plants">
        <title>Genomes of leafy and leafless Platanthera orchids illuminate the evolution of mycoheterotrophy.</title>
        <authorList>
            <person name="Li M.H."/>
            <person name="Liu K.W."/>
            <person name="Li Z."/>
            <person name="Lu H.C."/>
            <person name="Ye Q.L."/>
            <person name="Zhang D."/>
            <person name="Wang J.Y."/>
            <person name="Li Y.F."/>
            <person name="Zhong Z.M."/>
            <person name="Liu X."/>
            <person name="Yu X."/>
            <person name="Liu D.K."/>
            <person name="Tu X.D."/>
            <person name="Liu B."/>
            <person name="Hao Y."/>
            <person name="Liao X.Y."/>
            <person name="Jiang Y.T."/>
            <person name="Sun W.H."/>
            <person name="Chen J."/>
            <person name="Chen Y.Q."/>
            <person name="Ai Y."/>
            <person name="Zhai J.W."/>
            <person name="Wu S.S."/>
            <person name="Zhou Z."/>
            <person name="Hsiao Y.Y."/>
            <person name="Wu W.L."/>
            <person name="Chen Y.Y."/>
            <person name="Lin Y.F."/>
            <person name="Hsu J.L."/>
            <person name="Li C.Y."/>
            <person name="Wang Z.W."/>
            <person name="Zhao X."/>
            <person name="Zhong W.Y."/>
            <person name="Ma X.K."/>
            <person name="Ma L."/>
            <person name="Huang J."/>
            <person name="Chen G.Z."/>
            <person name="Huang M.Z."/>
            <person name="Huang L."/>
            <person name="Peng D.H."/>
            <person name="Luo Y.B."/>
            <person name="Zou S.Q."/>
            <person name="Chen S.P."/>
            <person name="Lan S."/>
            <person name="Tsai W.C."/>
            <person name="Van de Peer Y."/>
            <person name="Liu Z.J."/>
        </authorList>
    </citation>
    <scope>NUCLEOTIDE SEQUENCE [LARGE SCALE GENOMIC DNA]</scope>
    <source>
        <strain evidence="3">Lor287</strain>
    </source>
</reference>
<keyword evidence="3" id="KW-0560">Oxidoreductase</keyword>
<evidence type="ECO:0000256" key="1">
    <source>
        <dbReference type="ARBA" id="ARBA00022837"/>
    </source>
</evidence>
<organism evidence="3 4">
    <name type="scientific">Platanthera zijinensis</name>
    <dbReference type="NCBI Taxonomy" id="2320716"/>
    <lineage>
        <taxon>Eukaryota</taxon>
        <taxon>Viridiplantae</taxon>
        <taxon>Streptophyta</taxon>
        <taxon>Embryophyta</taxon>
        <taxon>Tracheophyta</taxon>
        <taxon>Spermatophyta</taxon>
        <taxon>Magnoliopsida</taxon>
        <taxon>Liliopsida</taxon>
        <taxon>Asparagales</taxon>
        <taxon>Orchidaceae</taxon>
        <taxon>Orchidoideae</taxon>
        <taxon>Orchideae</taxon>
        <taxon>Orchidinae</taxon>
        <taxon>Platanthera</taxon>
    </lineage>
</organism>
<dbReference type="GO" id="GO:0006979">
    <property type="term" value="P:response to oxidative stress"/>
    <property type="evidence" value="ECO:0007669"/>
    <property type="project" value="InterPro"/>
</dbReference>
<name>A0AAP0FU54_9ASPA</name>
<dbReference type="GO" id="GO:0020037">
    <property type="term" value="F:heme binding"/>
    <property type="evidence" value="ECO:0007669"/>
    <property type="project" value="InterPro"/>
</dbReference>
<accession>A0AAP0FU54</accession>
<dbReference type="GO" id="GO:0004601">
    <property type="term" value="F:peroxidase activity"/>
    <property type="evidence" value="ECO:0007669"/>
    <property type="project" value="UniProtKB-KW"/>
</dbReference>
<sequence>MTAPLWRSHHQADAVPVLPHLRLHGNQQRPGADYYRNLVGSWGLLHSDQELFNNGAQDAPVRQYTRNMDLFYKETPVVTVKMGSIPSSEPPAAPIVGKLTRD</sequence>
<dbReference type="SUPFAM" id="SSF48113">
    <property type="entry name" value="Heme-dependent peroxidases"/>
    <property type="match status" value="1"/>
</dbReference>